<keyword evidence="2" id="KW-1185">Reference proteome</keyword>
<reference evidence="1 2" key="1">
    <citation type="submission" date="2018-01" db="EMBL/GenBank/DDBJ databases">
        <title>Draft Genome Sequence of Komagataeibacter maltaceti LMG 1529, a Vinegar Producing Acetic Acid Bacterium Isolated from Malt Vinegar Brewery Acetifiers.</title>
        <authorList>
            <person name="Zhang Q."/>
            <person name="Hollensteiner J."/>
            <person name="Poehlein A."/>
            <person name="Daniel R."/>
        </authorList>
    </citation>
    <scope>NUCLEOTIDE SEQUENCE [LARGE SCALE GENOMIC DNA]</scope>
    <source>
        <strain evidence="1 2">LMG 1529</strain>
    </source>
</reference>
<organism evidence="1 2">
    <name type="scientific">Novacetimonas maltaceti</name>
    <dbReference type="NCBI Taxonomy" id="1203393"/>
    <lineage>
        <taxon>Bacteria</taxon>
        <taxon>Pseudomonadati</taxon>
        <taxon>Pseudomonadota</taxon>
        <taxon>Alphaproteobacteria</taxon>
        <taxon>Acetobacterales</taxon>
        <taxon>Acetobacteraceae</taxon>
        <taxon>Novacetimonas</taxon>
    </lineage>
</organism>
<accession>A0A2S3VXH9</accession>
<dbReference type="AlphaFoldDB" id="A0A2S3VXH9"/>
<name>A0A2S3VXH9_9PROT</name>
<gene>
    <name evidence="1" type="ORF">KMAL_30850</name>
</gene>
<evidence type="ECO:0000313" key="1">
    <source>
        <dbReference type="EMBL" id="POF61295.1"/>
    </source>
</evidence>
<evidence type="ECO:0000313" key="2">
    <source>
        <dbReference type="Proteomes" id="UP000237344"/>
    </source>
</evidence>
<dbReference type="EMBL" id="POTC01000085">
    <property type="protein sequence ID" value="POF61295.1"/>
    <property type="molecule type" value="Genomic_DNA"/>
</dbReference>
<proteinExistence type="predicted"/>
<comment type="caution">
    <text evidence="1">The sequence shown here is derived from an EMBL/GenBank/DDBJ whole genome shotgun (WGS) entry which is preliminary data.</text>
</comment>
<dbReference type="Proteomes" id="UP000237344">
    <property type="component" value="Unassembled WGS sequence"/>
</dbReference>
<sequence length="63" mass="7392">MVMKPQKPYLLVSCRKCGWEQFYHQTGDVFLYSPTCPECHSSDVALRQMSFWGKVAHQLKKQL</sequence>
<protein>
    <submittedName>
        <fullName evidence="1">Uncharacterized protein</fullName>
    </submittedName>
</protein>